<dbReference type="PROSITE" id="PS51186">
    <property type="entry name" value="GNAT"/>
    <property type="match status" value="1"/>
</dbReference>
<protein>
    <recommendedName>
        <fullName evidence="1">N-acetyltransferase domain-containing protein</fullName>
    </recommendedName>
</protein>
<dbReference type="SUPFAM" id="SSF55729">
    <property type="entry name" value="Acyl-CoA N-acyltransferases (Nat)"/>
    <property type="match status" value="1"/>
</dbReference>
<sequence>MSDLYDAKQSTRGDPALIRLLEECAFNAWPARQTVFFDGWLLRLGAGYTKRANSANAWCTTGSMADVIGAAETFYERHALPPVFRLSPLAGEEADAALAAAGYRQIDPTLVMTAPLAHDTRSDPTVTLQPEADAAWCAGFARANAIAPAMRATHDEMLAAIAMPKVFAALWQDGAPIAYGLAVAERGWVGLFDILVVPEARGRGVGRRIAAALLDWGRRQGARQAYLQVVAANTPAFKLYQRLGFHHAYDYHYRVRAT</sequence>
<proteinExistence type="predicted"/>
<dbReference type="KEGG" id="ptx:ABW99_01445"/>
<dbReference type="EMBL" id="CP011568">
    <property type="protein sequence ID" value="AKJ67088.1"/>
    <property type="molecule type" value="Genomic_DNA"/>
</dbReference>
<dbReference type="Pfam" id="PF24553">
    <property type="entry name" value="Rv0428c_C"/>
    <property type="match status" value="1"/>
</dbReference>
<dbReference type="Gene3D" id="3.40.630.30">
    <property type="match status" value="1"/>
</dbReference>
<dbReference type="InterPro" id="IPR016181">
    <property type="entry name" value="Acyl_CoA_acyltransferase"/>
</dbReference>
<keyword evidence="3" id="KW-1185">Reference proteome</keyword>
<dbReference type="GO" id="GO:0016747">
    <property type="term" value="F:acyltransferase activity, transferring groups other than amino-acyl groups"/>
    <property type="evidence" value="ECO:0007669"/>
    <property type="project" value="InterPro"/>
</dbReference>
<dbReference type="PANTHER" id="PTHR43072">
    <property type="entry name" value="N-ACETYLTRANSFERASE"/>
    <property type="match status" value="1"/>
</dbReference>
<organism evidence="2 3">
    <name type="scientific">Pandoraea thiooxydans</name>
    <dbReference type="NCBI Taxonomy" id="445709"/>
    <lineage>
        <taxon>Bacteria</taxon>
        <taxon>Pseudomonadati</taxon>
        <taxon>Pseudomonadota</taxon>
        <taxon>Betaproteobacteria</taxon>
        <taxon>Burkholderiales</taxon>
        <taxon>Burkholderiaceae</taxon>
        <taxon>Pandoraea</taxon>
    </lineage>
</organism>
<reference evidence="3" key="1">
    <citation type="submission" date="2015-06" db="EMBL/GenBank/DDBJ databases">
        <authorList>
            <person name="Lim Y.L."/>
            <person name="Ee R."/>
            <person name="Yong D."/>
            <person name="How K.Y."/>
            <person name="Yin W.F."/>
            <person name="Chan K.G."/>
        </authorList>
    </citation>
    <scope>NUCLEOTIDE SEQUENCE [LARGE SCALE GENOMIC DNA]</scope>
    <source>
        <strain evidence="3">DSM 25325</strain>
    </source>
</reference>
<evidence type="ECO:0000259" key="1">
    <source>
        <dbReference type="PROSITE" id="PS51186"/>
    </source>
</evidence>
<evidence type="ECO:0000313" key="2">
    <source>
        <dbReference type="EMBL" id="AKJ67088.1"/>
    </source>
</evidence>
<dbReference type="InterPro" id="IPR000182">
    <property type="entry name" value="GNAT_dom"/>
</dbReference>
<name>A0A0G3EJ85_9BURK</name>
<dbReference type="InterPro" id="IPR056935">
    <property type="entry name" value="Rv0428c-like_C"/>
</dbReference>
<gene>
    <name evidence="2" type="ORF">ABW99_01445</name>
</gene>
<evidence type="ECO:0000313" key="3">
    <source>
        <dbReference type="Proteomes" id="UP000036700"/>
    </source>
</evidence>
<dbReference type="OrthoDB" id="9805924at2"/>
<dbReference type="PATRIC" id="fig|445709.3.peg.320"/>
<dbReference type="Proteomes" id="UP000036700">
    <property type="component" value="Chromosome"/>
</dbReference>
<dbReference type="CDD" id="cd04301">
    <property type="entry name" value="NAT_SF"/>
    <property type="match status" value="1"/>
</dbReference>
<feature type="domain" description="N-acetyltransferase" evidence="1">
    <location>
        <begin position="123"/>
        <end position="258"/>
    </location>
</feature>
<dbReference type="RefSeq" id="WP_047212625.1">
    <property type="nucleotide sequence ID" value="NZ_CP011568.3"/>
</dbReference>
<dbReference type="AlphaFoldDB" id="A0A0G3EJ85"/>
<accession>A0A0G3EJ85</accession>
<dbReference type="STRING" id="445709.ABW99_01445"/>